<dbReference type="InterPro" id="IPR025419">
    <property type="entry name" value="DUF4142"/>
</dbReference>
<dbReference type="RefSeq" id="WP_072835854.1">
    <property type="nucleotide sequence ID" value="NZ_FQUU01000011.1"/>
</dbReference>
<reference evidence="4 5" key="1">
    <citation type="submission" date="2016-11" db="EMBL/GenBank/DDBJ databases">
        <authorList>
            <person name="Jaros S."/>
            <person name="Januszkiewicz K."/>
            <person name="Wedrychowicz H."/>
        </authorList>
    </citation>
    <scope>NUCLEOTIDE SEQUENCE [LARGE SCALE GENOMIC DNA]</scope>
    <source>
        <strain evidence="4 5">DSM 18119</strain>
    </source>
</reference>
<evidence type="ECO:0000313" key="5">
    <source>
        <dbReference type="Proteomes" id="UP000184048"/>
    </source>
</evidence>
<accession>A0A1M5BUG9</accession>
<evidence type="ECO:0000256" key="1">
    <source>
        <dbReference type="SAM" id="MobiDB-lite"/>
    </source>
</evidence>
<sequence length="204" mass="22104">MKKNFLAFSAILLAATLWSCGNNKSTSTETTDSTSTTTSTTGMDTSKTSTATTTPMNTAPIPKEDSLFVLEAAKGGMMEVEAGNLAQQNAASQRVKDFGAMMVRDHSAANNELKSLVSGRGIMLPDSLPADMRKHMDAMKKMTGKAFDNHYVSMMLSDHKKDVSKFEKESKDAKDADIRNWAGKTLPTLKTHLDSIQAISKGKM</sequence>
<protein>
    <submittedName>
        <fullName evidence="4">Putative membrane protein</fullName>
    </submittedName>
</protein>
<dbReference type="PANTHER" id="PTHR38593">
    <property type="entry name" value="BLR2558 PROTEIN"/>
    <property type="match status" value="1"/>
</dbReference>
<dbReference type="STRING" id="1121884.SAMN02745131_02687"/>
<keyword evidence="2" id="KW-0732">Signal</keyword>
<feature type="signal peptide" evidence="2">
    <location>
        <begin position="1"/>
        <end position="21"/>
    </location>
</feature>
<dbReference type="InterPro" id="IPR012347">
    <property type="entry name" value="Ferritin-like"/>
</dbReference>
<evidence type="ECO:0000313" key="4">
    <source>
        <dbReference type="EMBL" id="SHF46179.1"/>
    </source>
</evidence>
<evidence type="ECO:0000259" key="3">
    <source>
        <dbReference type="Pfam" id="PF13628"/>
    </source>
</evidence>
<organism evidence="4 5">
    <name type="scientific">Flavisolibacter ginsengisoli DSM 18119</name>
    <dbReference type="NCBI Taxonomy" id="1121884"/>
    <lineage>
        <taxon>Bacteria</taxon>
        <taxon>Pseudomonadati</taxon>
        <taxon>Bacteroidota</taxon>
        <taxon>Chitinophagia</taxon>
        <taxon>Chitinophagales</taxon>
        <taxon>Chitinophagaceae</taxon>
        <taxon>Flavisolibacter</taxon>
    </lineage>
</organism>
<dbReference type="EMBL" id="FQUU01000011">
    <property type="protein sequence ID" value="SHF46179.1"/>
    <property type="molecule type" value="Genomic_DNA"/>
</dbReference>
<keyword evidence="5" id="KW-1185">Reference proteome</keyword>
<feature type="region of interest" description="Disordered" evidence="1">
    <location>
        <begin position="23"/>
        <end position="61"/>
    </location>
</feature>
<name>A0A1M5BUG9_9BACT</name>
<dbReference type="Pfam" id="PF13628">
    <property type="entry name" value="DUF4142"/>
    <property type="match status" value="1"/>
</dbReference>
<dbReference type="AlphaFoldDB" id="A0A1M5BUG9"/>
<feature type="compositionally biased region" description="Low complexity" evidence="1">
    <location>
        <begin position="25"/>
        <end position="54"/>
    </location>
</feature>
<gene>
    <name evidence="4" type="ORF">SAMN02745131_02687</name>
</gene>
<feature type="domain" description="DUF4142" evidence="3">
    <location>
        <begin position="64"/>
        <end position="199"/>
    </location>
</feature>
<dbReference type="PANTHER" id="PTHR38593:SF1">
    <property type="entry name" value="BLR2558 PROTEIN"/>
    <property type="match status" value="1"/>
</dbReference>
<dbReference type="Proteomes" id="UP000184048">
    <property type="component" value="Unassembled WGS sequence"/>
</dbReference>
<feature type="chain" id="PRO_5012544757" evidence="2">
    <location>
        <begin position="22"/>
        <end position="204"/>
    </location>
</feature>
<evidence type="ECO:0000256" key="2">
    <source>
        <dbReference type="SAM" id="SignalP"/>
    </source>
</evidence>
<dbReference type="OrthoDB" id="883203at2"/>
<dbReference type="Gene3D" id="1.20.1260.10">
    <property type="match status" value="1"/>
</dbReference>
<proteinExistence type="predicted"/>